<gene>
    <name evidence="2" type="ORF">HanXRQr2_Chr03g0097061</name>
</gene>
<dbReference type="Proteomes" id="UP000215914">
    <property type="component" value="Unassembled WGS sequence"/>
</dbReference>
<keyword evidence="3" id="KW-1185">Reference proteome</keyword>
<comment type="caution">
    <text evidence="2">The sequence shown here is derived from an EMBL/GenBank/DDBJ whole genome shotgun (WGS) entry which is preliminary data.</text>
</comment>
<proteinExistence type="predicted"/>
<protein>
    <submittedName>
        <fullName evidence="2">Uncharacterized protein</fullName>
    </submittedName>
</protein>
<organism evidence="2 3">
    <name type="scientific">Helianthus annuus</name>
    <name type="common">Common sunflower</name>
    <dbReference type="NCBI Taxonomy" id="4232"/>
    <lineage>
        <taxon>Eukaryota</taxon>
        <taxon>Viridiplantae</taxon>
        <taxon>Streptophyta</taxon>
        <taxon>Embryophyta</taxon>
        <taxon>Tracheophyta</taxon>
        <taxon>Spermatophyta</taxon>
        <taxon>Magnoliopsida</taxon>
        <taxon>eudicotyledons</taxon>
        <taxon>Gunneridae</taxon>
        <taxon>Pentapetalae</taxon>
        <taxon>asterids</taxon>
        <taxon>campanulids</taxon>
        <taxon>Asterales</taxon>
        <taxon>Asteraceae</taxon>
        <taxon>Asteroideae</taxon>
        <taxon>Heliantheae alliance</taxon>
        <taxon>Heliantheae</taxon>
        <taxon>Helianthus</taxon>
    </lineage>
</organism>
<feature type="compositionally biased region" description="Low complexity" evidence="1">
    <location>
        <begin position="102"/>
        <end position="114"/>
    </location>
</feature>
<feature type="region of interest" description="Disordered" evidence="1">
    <location>
        <begin position="52"/>
        <end position="114"/>
    </location>
</feature>
<reference evidence="2" key="2">
    <citation type="submission" date="2020-06" db="EMBL/GenBank/DDBJ databases">
        <title>Helianthus annuus Genome sequencing and assembly Release 2.</title>
        <authorList>
            <person name="Gouzy J."/>
            <person name="Langlade N."/>
            <person name="Munos S."/>
        </authorList>
    </citation>
    <scope>NUCLEOTIDE SEQUENCE</scope>
    <source>
        <tissue evidence="2">Leaves</tissue>
    </source>
</reference>
<evidence type="ECO:0000313" key="2">
    <source>
        <dbReference type="EMBL" id="KAF5813330.1"/>
    </source>
</evidence>
<sequence length="147" mass="16515">MYLHLTKDKHSLSCFISSLHLSILCNNYHPHHQTPSTTNRTTTTPYHHLHLTTTTANSPTRLPPPPPPDRHYLAPPPHTPTASLTARKSFKSISKARFQRTPASPSSSESVNASELKFLARKPWRPSLTELRWRLRGGGGGRVVVER</sequence>
<dbReference type="Gramene" id="mRNA:HanXRQr2_Chr03g0097061">
    <property type="protein sequence ID" value="mRNA:HanXRQr2_Chr03g0097061"/>
    <property type="gene ID" value="HanXRQr2_Chr03g0097061"/>
</dbReference>
<accession>A0A9K3JD50</accession>
<dbReference type="AlphaFoldDB" id="A0A9K3JD50"/>
<evidence type="ECO:0000313" key="3">
    <source>
        <dbReference type="Proteomes" id="UP000215914"/>
    </source>
</evidence>
<dbReference type="EMBL" id="MNCJ02000318">
    <property type="protein sequence ID" value="KAF5813330.1"/>
    <property type="molecule type" value="Genomic_DNA"/>
</dbReference>
<reference evidence="2" key="1">
    <citation type="journal article" date="2017" name="Nature">
        <title>The sunflower genome provides insights into oil metabolism, flowering and Asterid evolution.</title>
        <authorList>
            <person name="Badouin H."/>
            <person name="Gouzy J."/>
            <person name="Grassa C.J."/>
            <person name="Murat F."/>
            <person name="Staton S.E."/>
            <person name="Cottret L."/>
            <person name="Lelandais-Briere C."/>
            <person name="Owens G.L."/>
            <person name="Carrere S."/>
            <person name="Mayjonade B."/>
            <person name="Legrand L."/>
            <person name="Gill N."/>
            <person name="Kane N.C."/>
            <person name="Bowers J.E."/>
            <person name="Hubner S."/>
            <person name="Bellec A."/>
            <person name="Berard A."/>
            <person name="Berges H."/>
            <person name="Blanchet N."/>
            <person name="Boniface M.C."/>
            <person name="Brunel D."/>
            <person name="Catrice O."/>
            <person name="Chaidir N."/>
            <person name="Claudel C."/>
            <person name="Donnadieu C."/>
            <person name="Faraut T."/>
            <person name="Fievet G."/>
            <person name="Helmstetter N."/>
            <person name="King M."/>
            <person name="Knapp S.J."/>
            <person name="Lai Z."/>
            <person name="Le Paslier M.C."/>
            <person name="Lippi Y."/>
            <person name="Lorenzon L."/>
            <person name="Mandel J.R."/>
            <person name="Marage G."/>
            <person name="Marchand G."/>
            <person name="Marquand E."/>
            <person name="Bret-Mestries E."/>
            <person name="Morien E."/>
            <person name="Nambeesan S."/>
            <person name="Nguyen T."/>
            <person name="Pegot-Espagnet P."/>
            <person name="Pouilly N."/>
            <person name="Raftis F."/>
            <person name="Sallet E."/>
            <person name="Schiex T."/>
            <person name="Thomas J."/>
            <person name="Vandecasteele C."/>
            <person name="Vares D."/>
            <person name="Vear F."/>
            <person name="Vautrin S."/>
            <person name="Crespi M."/>
            <person name="Mangin B."/>
            <person name="Burke J.M."/>
            <person name="Salse J."/>
            <person name="Munos S."/>
            <person name="Vincourt P."/>
            <person name="Rieseberg L.H."/>
            <person name="Langlade N.B."/>
        </authorList>
    </citation>
    <scope>NUCLEOTIDE SEQUENCE</scope>
    <source>
        <tissue evidence="2">Leaves</tissue>
    </source>
</reference>
<evidence type="ECO:0000256" key="1">
    <source>
        <dbReference type="SAM" id="MobiDB-lite"/>
    </source>
</evidence>
<name>A0A9K3JD50_HELAN</name>